<evidence type="ECO:0000313" key="2">
    <source>
        <dbReference type="Proteomes" id="UP000031830"/>
    </source>
</evidence>
<dbReference type="KEGG" id="fpz:LA55_854"/>
<dbReference type="AlphaFoldDB" id="A0A0B6CUV0"/>
<accession>A0A0B6CUV0</accession>
<dbReference type="Proteomes" id="UP000031830">
    <property type="component" value="Chromosome"/>
</dbReference>
<reference evidence="1 2" key="1">
    <citation type="journal article" date="2015" name="Genome Announc.">
        <title>Genome sequencing of 18 francisella strains to aid in assay development and testing.</title>
        <authorList>
            <person name="Johnson S.L."/>
            <person name="Daligault H.E."/>
            <person name="Davenport K.W."/>
            <person name="Coyne S.R."/>
            <person name="Frey K.G."/>
            <person name="Koroleva G.I."/>
            <person name="Broomall S.M."/>
            <person name="Bishop-Lilly K.A."/>
            <person name="Bruce D.C."/>
            <person name="Chertkov O."/>
            <person name="Freitas T."/>
            <person name="Jaissle J."/>
            <person name="Ladner J.T."/>
            <person name="Rosenzweig C.N."/>
            <person name="Gibbons H.S."/>
            <person name="Palacios G.F."/>
            <person name="Redden C.L."/>
            <person name="Xu Y."/>
            <person name="Minogue T.D."/>
            <person name="Chain P.S."/>
        </authorList>
    </citation>
    <scope>NUCLEOTIDE SEQUENCE [LARGE SCALE GENOMIC DNA]</scope>
    <source>
        <strain evidence="1 2">GA01-2794</strain>
    </source>
</reference>
<name>A0A0B6CUV0_9GAMM</name>
<dbReference type="Pfam" id="PF06296">
    <property type="entry name" value="RelE"/>
    <property type="match status" value="1"/>
</dbReference>
<dbReference type="EMBL" id="CP009440">
    <property type="protein sequence ID" value="AJI54279.1"/>
    <property type="molecule type" value="Genomic_DNA"/>
</dbReference>
<evidence type="ECO:0000313" key="1">
    <source>
        <dbReference type="EMBL" id="AJI54279.1"/>
    </source>
</evidence>
<proteinExistence type="predicted"/>
<dbReference type="PIRSF" id="PIRSF039032">
    <property type="entry name" value="HigB-2"/>
    <property type="match status" value="1"/>
</dbReference>
<protein>
    <recommendedName>
        <fullName evidence="3">Addiction module toxin RelE</fullName>
    </recommendedName>
</protein>
<dbReference type="InterPro" id="IPR009387">
    <property type="entry name" value="HigB-2"/>
</dbReference>
<gene>
    <name evidence="1" type="ORF">LA55_854</name>
</gene>
<dbReference type="OrthoDB" id="197283at2"/>
<organism evidence="1 2">
    <name type="scientific">Francisella philomiragia</name>
    <dbReference type="NCBI Taxonomy" id="28110"/>
    <lineage>
        <taxon>Bacteria</taxon>
        <taxon>Pseudomonadati</taxon>
        <taxon>Pseudomonadota</taxon>
        <taxon>Gammaproteobacteria</taxon>
        <taxon>Thiotrichales</taxon>
        <taxon>Francisellaceae</taxon>
        <taxon>Francisella</taxon>
    </lineage>
</organism>
<dbReference type="RefSeq" id="WP_044526035.1">
    <property type="nucleotide sequence ID" value="NZ_CP009440.1"/>
</dbReference>
<sequence>MWQTVTETPTFSKIADKFLDEVTKEELIEYIANNPTAGDIIQGTGGCRKLRWKRAGTGKSSGIRTIYYFYNEQNPIYLLLAYPKSVIDNITDETKNILKQSVSKLKGGML</sequence>
<evidence type="ECO:0008006" key="3">
    <source>
        <dbReference type="Google" id="ProtNLM"/>
    </source>
</evidence>